<organism evidence="2 3">
    <name type="scientific">Elysia crispata</name>
    <name type="common">lettuce slug</name>
    <dbReference type="NCBI Taxonomy" id="231223"/>
    <lineage>
        <taxon>Eukaryota</taxon>
        <taxon>Metazoa</taxon>
        <taxon>Spiralia</taxon>
        <taxon>Lophotrochozoa</taxon>
        <taxon>Mollusca</taxon>
        <taxon>Gastropoda</taxon>
        <taxon>Heterobranchia</taxon>
        <taxon>Euthyneura</taxon>
        <taxon>Panpulmonata</taxon>
        <taxon>Sacoglossa</taxon>
        <taxon>Placobranchoidea</taxon>
        <taxon>Plakobranchidae</taxon>
        <taxon>Elysia</taxon>
    </lineage>
</organism>
<keyword evidence="1" id="KW-0732">Signal</keyword>
<sequence length="126" mass="13826">MKVTFFICLSLALLAVTTVNSKGHITRPSFDEFLCVLDDNIDWMGPNLFNGADPELIASSLTMAADLSELSQVLYMEGEQEKLFIAALDAISNGDKKALVDMGMPAKSWHKVHSTFQRLLGSGFQV</sequence>
<name>A0AAE0XSN2_9GAST</name>
<accession>A0AAE0XSN2</accession>
<feature type="signal peptide" evidence="1">
    <location>
        <begin position="1"/>
        <end position="21"/>
    </location>
</feature>
<dbReference type="Proteomes" id="UP001283361">
    <property type="component" value="Unassembled WGS sequence"/>
</dbReference>
<evidence type="ECO:0000313" key="3">
    <source>
        <dbReference type="Proteomes" id="UP001283361"/>
    </source>
</evidence>
<protein>
    <submittedName>
        <fullName evidence="2">Uncharacterized protein</fullName>
    </submittedName>
</protein>
<keyword evidence="3" id="KW-1185">Reference proteome</keyword>
<feature type="chain" id="PRO_5042005451" evidence="1">
    <location>
        <begin position="22"/>
        <end position="126"/>
    </location>
</feature>
<comment type="caution">
    <text evidence="2">The sequence shown here is derived from an EMBL/GenBank/DDBJ whole genome shotgun (WGS) entry which is preliminary data.</text>
</comment>
<proteinExistence type="predicted"/>
<reference evidence="2" key="1">
    <citation type="journal article" date="2023" name="G3 (Bethesda)">
        <title>A reference genome for the long-term kleptoplast-retaining sea slug Elysia crispata morphotype clarki.</title>
        <authorList>
            <person name="Eastman K.E."/>
            <person name="Pendleton A.L."/>
            <person name="Shaikh M.A."/>
            <person name="Suttiyut T."/>
            <person name="Ogas R."/>
            <person name="Tomko P."/>
            <person name="Gavelis G."/>
            <person name="Widhalm J.R."/>
            <person name="Wisecaver J.H."/>
        </authorList>
    </citation>
    <scope>NUCLEOTIDE SEQUENCE</scope>
    <source>
        <strain evidence="2">ECLA1</strain>
    </source>
</reference>
<evidence type="ECO:0000256" key="1">
    <source>
        <dbReference type="SAM" id="SignalP"/>
    </source>
</evidence>
<evidence type="ECO:0000313" key="2">
    <source>
        <dbReference type="EMBL" id="KAK3709157.1"/>
    </source>
</evidence>
<dbReference type="EMBL" id="JAWDGP010007673">
    <property type="protein sequence ID" value="KAK3709157.1"/>
    <property type="molecule type" value="Genomic_DNA"/>
</dbReference>
<dbReference type="AlphaFoldDB" id="A0AAE0XSN2"/>
<gene>
    <name evidence="2" type="ORF">RRG08_030838</name>
</gene>